<feature type="domain" description="HAMP" evidence="17">
    <location>
        <begin position="251"/>
        <end position="303"/>
    </location>
</feature>
<feature type="transmembrane region" description="Helical" evidence="15">
    <location>
        <begin position="20"/>
        <end position="38"/>
    </location>
</feature>
<dbReference type="InterPro" id="IPR036890">
    <property type="entry name" value="HATPase_C_sf"/>
</dbReference>
<evidence type="ECO:0000256" key="9">
    <source>
        <dbReference type="ARBA" id="ARBA00022777"/>
    </source>
</evidence>
<keyword evidence="12" id="KW-0902">Two-component regulatory system</keyword>
<proteinExistence type="predicted"/>
<keyword evidence="19" id="KW-1185">Reference proteome</keyword>
<dbReference type="Pfam" id="PF02518">
    <property type="entry name" value="HATPase_c"/>
    <property type="match status" value="1"/>
</dbReference>
<dbReference type="Pfam" id="PF00512">
    <property type="entry name" value="HisKA"/>
    <property type="match status" value="1"/>
</dbReference>
<dbReference type="Proteomes" id="UP001348492">
    <property type="component" value="Chromosome"/>
</dbReference>
<evidence type="ECO:0000313" key="19">
    <source>
        <dbReference type="Proteomes" id="UP001348492"/>
    </source>
</evidence>
<reference evidence="18 19" key="1">
    <citation type="journal article" date="2023" name="PLoS ONE">
        <title>Genome-based metabolic and phylogenomic analysis of three Terrisporobacter species.</title>
        <authorList>
            <person name="Boer T."/>
            <person name="Bengelsdorf F.R."/>
            <person name="Bomeke M."/>
            <person name="Daniel R."/>
            <person name="Poehlein A."/>
        </authorList>
    </citation>
    <scope>NUCLEOTIDE SEQUENCE [LARGE SCALE GENOMIC DNA]</scope>
    <source>
        <strain evidence="18 19">DSM 1288</strain>
    </source>
</reference>
<evidence type="ECO:0000256" key="8">
    <source>
        <dbReference type="ARBA" id="ARBA00022741"/>
    </source>
</evidence>
<keyword evidence="8" id="KW-0547">Nucleotide-binding</keyword>
<keyword evidence="13 15" id="KW-0472">Membrane</keyword>
<evidence type="ECO:0000256" key="11">
    <source>
        <dbReference type="ARBA" id="ARBA00022989"/>
    </source>
</evidence>
<dbReference type="InterPro" id="IPR003660">
    <property type="entry name" value="HAMP_dom"/>
</dbReference>
<name>A0ABZ2ESZ4_9FIRM</name>
<dbReference type="SMART" id="SM00388">
    <property type="entry name" value="HisKA"/>
    <property type="match status" value="1"/>
</dbReference>
<dbReference type="Gene3D" id="3.30.565.10">
    <property type="entry name" value="Histidine kinase-like ATPase, C-terminal domain"/>
    <property type="match status" value="1"/>
</dbReference>
<evidence type="ECO:0000256" key="5">
    <source>
        <dbReference type="ARBA" id="ARBA00022553"/>
    </source>
</evidence>
<evidence type="ECO:0000256" key="7">
    <source>
        <dbReference type="ARBA" id="ARBA00022692"/>
    </source>
</evidence>
<evidence type="ECO:0000256" key="15">
    <source>
        <dbReference type="SAM" id="Phobius"/>
    </source>
</evidence>
<dbReference type="InterPro" id="IPR050398">
    <property type="entry name" value="HssS/ArlS-like"/>
</dbReference>
<evidence type="ECO:0000313" key="18">
    <source>
        <dbReference type="EMBL" id="WWD83027.1"/>
    </source>
</evidence>
<dbReference type="InterPro" id="IPR003661">
    <property type="entry name" value="HisK_dim/P_dom"/>
</dbReference>
<keyword evidence="11 15" id="KW-1133">Transmembrane helix</keyword>
<feature type="coiled-coil region" evidence="14">
    <location>
        <begin position="291"/>
        <end position="318"/>
    </location>
</feature>
<comment type="catalytic activity">
    <reaction evidence="1">
        <text>ATP + protein L-histidine = ADP + protein N-phospho-L-histidine.</text>
        <dbReference type="EC" id="2.7.13.3"/>
    </reaction>
</comment>
<dbReference type="InterPro" id="IPR005467">
    <property type="entry name" value="His_kinase_dom"/>
</dbReference>
<evidence type="ECO:0000256" key="10">
    <source>
        <dbReference type="ARBA" id="ARBA00022840"/>
    </source>
</evidence>
<evidence type="ECO:0000256" key="6">
    <source>
        <dbReference type="ARBA" id="ARBA00022679"/>
    </source>
</evidence>
<dbReference type="PRINTS" id="PR00344">
    <property type="entry name" value="BCTRLSENSOR"/>
</dbReference>
<dbReference type="PANTHER" id="PTHR45528">
    <property type="entry name" value="SENSOR HISTIDINE KINASE CPXA"/>
    <property type="match status" value="1"/>
</dbReference>
<sequence length="534" mass="62418">MDIKLRKKKSKFFTILVRNYIAFTGIIIISIICILHGINHRIKDVISEPRINELVDYASLITENGNNGINKSRIKKLAGKYTFIQLLDENNKVIYESEPGKFNKEFTKGELSCIHDYYDDPYIDIQKYKNDKNKQNISVSITYYDENDDIHNKIYVVDDKLNLIYTNTGDTRKSFTKNEFKYLTGTYLKGYDIRKYSFKDKDNKKLTLLINTPSLTNEIYKKILITGICAFALFILIYIILIIIFITWLNHKVKRPINILNEAIVKFKNGERENYLDYDGPQEFCDICSSFNDMSRKLYNSEKKRESLEEEKQKMLADISHDLKTPITVIKGYSKAVCDNIVSEEEKDQYLMTIYKKADHLDELINTFYEYSKLEHPDYKFLFEKIDLCEYGRVYLAGKYEELDINGVELEADIPDDPIYCKLDRFQLKRVFENIISNSLKHNKKELCILFEIEEYFDKVKINIADNGYGISEEIRKNIFNPFVVGEKSRTTKGSGLGLAISKKIVEAHGGSIKIVDARKNYKTEFEIILPREV</sequence>
<evidence type="ECO:0000256" key="13">
    <source>
        <dbReference type="ARBA" id="ARBA00023136"/>
    </source>
</evidence>
<dbReference type="EMBL" id="CP117523">
    <property type="protein sequence ID" value="WWD83027.1"/>
    <property type="molecule type" value="Genomic_DNA"/>
</dbReference>
<dbReference type="SMART" id="SM00387">
    <property type="entry name" value="HATPase_c"/>
    <property type="match status" value="1"/>
</dbReference>
<keyword evidence="4" id="KW-1003">Cell membrane</keyword>
<dbReference type="PROSITE" id="PS50885">
    <property type="entry name" value="HAMP"/>
    <property type="match status" value="1"/>
</dbReference>
<gene>
    <name evidence="18" type="primary">sasA_7</name>
    <name evidence="18" type="ORF">TEGL_14280</name>
</gene>
<organism evidence="18 19">
    <name type="scientific">Terrisporobacter glycolicus ATCC 14880 = DSM 1288</name>
    <dbReference type="NCBI Taxonomy" id="1121315"/>
    <lineage>
        <taxon>Bacteria</taxon>
        <taxon>Bacillati</taxon>
        <taxon>Bacillota</taxon>
        <taxon>Clostridia</taxon>
        <taxon>Peptostreptococcales</taxon>
        <taxon>Peptostreptococcaceae</taxon>
        <taxon>Terrisporobacter</taxon>
    </lineage>
</organism>
<evidence type="ECO:0000259" key="17">
    <source>
        <dbReference type="PROSITE" id="PS50885"/>
    </source>
</evidence>
<evidence type="ECO:0000256" key="2">
    <source>
        <dbReference type="ARBA" id="ARBA00004651"/>
    </source>
</evidence>
<dbReference type="InterPro" id="IPR003594">
    <property type="entry name" value="HATPase_dom"/>
</dbReference>
<evidence type="ECO:0000256" key="4">
    <source>
        <dbReference type="ARBA" id="ARBA00022475"/>
    </source>
</evidence>
<dbReference type="PROSITE" id="PS50109">
    <property type="entry name" value="HIS_KIN"/>
    <property type="match status" value="1"/>
</dbReference>
<dbReference type="CDD" id="cd00082">
    <property type="entry name" value="HisKA"/>
    <property type="match status" value="1"/>
</dbReference>
<dbReference type="CDD" id="cd00075">
    <property type="entry name" value="HATPase"/>
    <property type="match status" value="1"/>
</dbReference>
<dbReference type="SUPFAM" id="SSF55874">
    <property type="entry name" value="ATPase domain of HSP90 chaperone/DNA topoisomerase II/histidine kinase"/>
    <property type="match status" value="1"/>
</dbReference>
<dbReference type="EC" id="2.7.13.3" evidence="3"/>
<dbReference type="InterPro" id="IPR004358">
    <property type="entry name" value="Sig_transdc_His_kin-like_C"/>
</dbReference>
<feature type="domain" description="Histidine kinase" evidence="16">
    <location>
        <begin position="318"/>
        <end position="534"/>
    </location>
</feature>
<keyword evidence="5" id="KW-0597">Phosphoprotein</keyword>
<evidence type="ECO:0000256" key="12">
    <source>
        <dbReference type="ARBA" id="ARBA00023012"/>
    </source>
</evidence>
<keyword evidence="9" id="KW-0418">Kinase</keyword>
<feature type="transmembrane region" description="Helical" evidence="15">
    <location>
        <begin position="223"/>
        <end position="249"/>
    </location>
</feature>
<dbReference type="PANTHER" id="PTHR45528:SF1">
    <property type="entry name" value="SENSOR HISTIDINE KINASE CPXA"/>
    <property type="match status" value="1"/>
</dbReference>
<accession>A0ABZ2ESZ4</accession>
<dbReference type="SUPFAM" id="SSF47384">
    <property type="entry name" value="Homodimeric domain of signal transducing histidine kinase"/>
    <property type="match status" value="1"/>
</dbReference>
<evidence type="ECO:0000259" key="16">
    <source>
        <dbReference type="PROSITE" id="PS50109"/>
    </source>
</evidence>
<dbReference type="InterPro" id="IPR036097">
    <property type="entry name" value="HisK_dim/P_sf"/>
</dbReference>
<comment type="subcellular location">
    <subcellularLocation>
        <location evidence="2">Cell membrane</location>
        <topology evidence="2">Multi-pass membrane protein</topology>
    </subcellularLocation>
</comment>
<evidence type="ECO:0000256" key="3">
    <source>
        <dbReference type="ARBA" id="ARBA00012438"/>
    </source>
</evidence>
<dbReference type="Gene3D" id="6.10.340.10">
    <property type="match status" value="1"/>
</dbReference>
<dbReference type="Gene3D" id="1.10.287.130">
    <property type="match status" value="1"/>
</dbReference>
<keyword evidence="10" id="KW-0067">ATP-binding</keyword>
<keyword evidence="7 15" id="KW-0812">Transmembrane</keyword>
<evidence type="ECO:0000256" key="1">
    <source>
        <dbReference type="ARBA" id="ARBA00000085"/>
    </source>
</evidence>
<keyword evidence="6 18" id="KW-0808">Transferase</keyword>
<dbReference type="GO" id="GO:0016740">
    <property type="term" value="F:transferase activity"/>
    <property type="evidence" value="ECO:0007669"/>
    <property type="project" value="UniProtKB-KW"/>
</dbReference>
<protein>
    <recommendedName>
        <fullName evidence="3">histidine kinase</fullName>
        <ecNumber evidence="3">2.7.13.3</ecNumber>
    </recommendedName>
</protein>
<keyword evidence="14" id="KW-0175">Coiled coil</keyword>
<evidence type="ECO:0000256" key="14">
    <source>
        <dbReference type="SAM" id="Coils"/>
    </source>
</evidence>